<dbReference type="GO" id="GO:0015203">
    <property type="term" value="F:polyamine transmembrane transporter activity"/>
    <property type="evidence" value="ECO:0007669"/>
    <property type="project" value="UniProtKB-ARBA"/>
</dbReference>
<keyword evidence="5 8" id="KW-1133">Transmembrane helix</keyword>
<feature type="transmembrane region" description="Helical" evidence="8">
    <location>
        <begin position="39"/>
        <end position="61"/>
    </location>
</feature>
<evidence type="ECO:0000313" key="9">
    <source>
        <dbReference type="EMBL" id="KUF93584.1"/>
    </source>
</evidence>
<evidence type="ECO:0000256" key="8">
    <source>
        <dbReference type="SAM" id="Phobius"/>
    </source>
</evidence>
<feature type="transmembrane region" description="Helical" evidence="8">
    <location>
        <begin position="277"/>
        <end position="294"/>
    </location>
</feature>
<feature type="transmembrane region" description="Helical" evidence="8">
    <location>
        <begin position="255"/>
        <end position="271"/>
    </location>
</feature>
<feature type="transmembrane region" description="Helical" evidence="8">
    <location>
        <begin position="133"/>
        <end position="153"/>
    </location>
</feature>
<dbReference type="InterPro" id="IPR002293">
    <property type="entry name" value="AA/rel_permease1"/>
</dbReference>
<keyword evidence="2" id="KW-0813">Transport</keyword>
<evidence type="ECO:0000256" key="4">
    <source>
        <dbReference type="ARBA" id="ARBA00022692"/>
    </source>
</evidence>
<dbReference type="PANTHER" id="PTHR45826:SF2">
    <property type="entry name" value="AMINO ACID TRANSPORTER"/>
    <property type="match status" value="1"/>
</dbReference>
<feature type="transmembrane region" description="Helical" evidence="8">
    <location>
        <begin position="108"/>
        <end position="126"/>
    </location>
</feature>
<reference evidence="9 10" key="1">
    <citation type="submission" date="2015-11" db="EMBL/GenBank/DDBJ databases">
        <title>Genomes and virulence difference between two physiological races of Phytophthora nicotianae.</title>
        <authorList>
            <person name="Liu H."/>
            <person name="Ma X."/>
            <person name="Yu H."/>
            <person name="Fang D."/>
            <person name="Li Y."/>
            <person name="Wang X."/>
            <person name="Wang W."/>
            <person name="Dong Y."/>
            <person name="Xiao B."/>
        </authorList>
    </citation>
    <scope>NUCLEOTIDE SEQUENCE [LARGE SCALE GENOMIC DNA]</scope>
    <source>
        <strain evidence="10">race 1</strain>
    </source>
</reference>
<proteinExistence type="inferred from homology"/>
<evidence type="ECO:0000256" key="5">
    <source>
        <dbReference type="ARBA" id="ARBA00022989"/>
    </source>
</evidence>
<evidence type="ECO:0000256" key="3">
    <source>
        <dbReference type="ARBA" id="ARBA00022475"/>
    </source>
</evidence>
<sequence length="372" mass="40367">MKDDPVRQLTVMGIVGLCYFSVCGGPIGSEPIISAGGPLIGLILLLVFPVILGLPIAYVTAELSTAYPEDGKSRITVLGVIDNALYPGLAVSTFTEVYGDIGSPTAEYFIKAAIAVALTLPNLLGIRIVGNGMVVLSIFVMIPFIVLFVWGLVSGHDWSALGEMRRSDIVYDSNGDLVSMSGGLDIDWSTLINTLFWNFNGAVGMSVFGGEVRNPGMYIAELFCDSFQIMGMAQNELAPTFLGARNKRFNTPHNAVFASLIVILVLIEFDFNDIVNMTNALSAFYQILIFAAFIKLRYTHADLKRPYKVPGSIPMLLLGLLIPTALLMYIAVDVFFTLAPAMIVLGVTLAGFLYARLKKFTRSQFEDLSLDG</sequence>
<organism evidence="9 10">
    <name type="scientific">Phytophthora nicotianae</name>
    <name type="common">Potato buckeye rot agent</name>
    <name type="synonym">Phytophthora parasitica</name>
    <dbReference type="NCBI Taxonomy" id="4792"/>
    <lineage>
        <taxon>Eukaryota</taxon>
        <taxon>Sar</taxon>
        <taxon>Stramenopiles</taxon>
        <taxon>Oomycota</taxon>
        <taxon>Peronosporomycetes</taxon>
        <taxon>Peronosporales</taxon>
        <taxon>Peronosporaceae</taxon>
        <taxon>Phytophthora</taxon>
    </lineage>
</organism>
<dbReference type="Gene3D" id="1.20.1740.10">
    <property type="entry name" value="Amino acid/polyamine transporter I"/>
    <property type="match status" value="2"/>
</dbReference>
<dbReference type="PIRSF" id="PIRSF006060">
    <property type="entry name" value="AA_transporter"/>
    <property type="match status" value="1"/>
</dbReference>
<dbReference type="EMBL" id="LNFP01000374">
    <property type="protein sequence ID" value="KUF93584.1"/>
    <property type="molecule type" value="Genomic_DNA"/>
</dbReference>
<keyword evidence="6 8" id="KW-0472">Membrane</keyword>
<feature type="transmembrane region" description="Helical" evidence="8">
    <location>
        <begin position="338"/>
        <end position="355"/>
    </location>
</feature>
<comment type="subcellular location">
    <subcellularLocation>
        <location evidence="1">Cell membrane</location>
        <topology evidence="1">Multi-pass membrane protein</topology>
    </subcellularLocation>
</comment>
<keyword evidence="4 8" id="KW-0812">Transmembrane</keyword>
<dbReference type="AlphaFoldDB" id="A0A0W8DB22"/>
<protein>
    <submittedName>
        <fullName evidence="9">N-acetylaspartate synthetase</fullName>
    </submittedName>
</protein>
<gene>
    <name evidence="9" type="ORF">AM588_10010461</name>
</gene>
<dbReference type="InterPro" id="IPR044566">
    <property type="entry name" value="RMV1-like"/>
</dbReference>
<feature type="transmembrane region" description="Helical" evidence="8">
    <location>
        <begin position="315"/>
        <end position="332"/>
    </location>
</feature>
<dbReference type="Proteomes" id="UP000054636">
    <property type="component" value="Unassembled WGS sequence"/>
</dbReference>
<dbReference type="GO" id="GO:0005886">
    <property type="term" value="C:plasma membrane"/>
    <property type="evidence" value="ECO:0007669"/>
    <property type="project" value="UniProtKB-SubCell"/>
</dbReference>
<dbReference type="Pfam" id="PF13520">
    <property type="entry name" value="AA_permease_2"/>
    <property type="match status" value="1"/>
</dbReference>
<dbReference type="PANTHER" id="PTHR45826">
    <property type="entry name" value="POLYAMINE TRANSPORTER PUT1"/>
    <property type="match status" value="1"/>
</dbReference>
<evidence type="ECO:0000256" key="2">
    <source>
        <dbReference type="ARBA" id="ARBA00022448"/>
    </source>
</evidence>
<evidence type="ECO:0000256" key="1">
    <source>
        <dbReference type="ARBA" id="ARBA00004651"/>
    </source>
</evidence>
<name>A0A0W8DB22_PHYNI</name>
<comment type="similarity">
    <text evidence="7">Belongs to the amino acid-polyamine-organocation (APC) superfamily. Polyamine:cation symporter (PHS) (TC 2.A.3.12) family.</text>
</comment>
<evidence type="ECO:0000256" key="7">
    <source>
        <dbReference type="ARBA" id="ARBA00024041"/>
    </source>
</evidence>
<evidence type="ECO:0000313" key="10">
    <source>
        <dbReference type="Proteomes" id="UP000054636"/>
    </source>
</evidence>
<feature type="transmembrane region" description="Helical" evidence="8">
    <location>
        <begin position="188"/>
        <end position="208"/>
    </location>
</feature>
<evidence type="ECO:0000256" key="6">
    <source>
        <dbReference type="ARBA" id="ARBA00023136"/>
    </source>
</evidence>
<keyword evidence="3" id="KW-1003">Cell membrane</keyword>
<comment type="caution">
    <text evidence="9">The sequence shown here is derived from an EMBL/GenBank/DDBJ whole genome shotgun (WGS) entry which is preliminary data.</text>
</comment>
<feature type="transmembrane region" description="Helical" evidence="8">
    <location>
        <begin position="6"/>
        <end position="27"/>
    </location>
</feature>
<accession>A0A0W8DB22</accession>